<sequence length="77" mass="8655">MKPIEQMRYHPTTEKLVKILQSKTQNSNPLFFRVIIAYYLSVITSQMRVSIKGWSGKATIPINLYALALSPSGSGLK</sequence>
<accession>A0AAC8T803</accession>
<name>A0AAC8T803_9GAMM</name>
<dbReference type="EMBL" id="CP011376">
    <property type="protein sequence ID" value="AKG07820.1"/>
    <property type="molecule type" value="Genomic_DNA"/>
</dbReference>
<evidence type="ECO:0000313" key="1">
    <source>
        <dbReference type="EMBL" id="AKG07820.1"/>
    </source>
</evidence>
<gene>
    <name evidence="1" type="ORF">AAX06_06235</name>
</gene>
<reference evidence="1 2" key="1">
    <citation type="submission" date="2015-05" db="EMBL/GenBank/DDBJ databases">
        <authorList>
            <person name="Dickey A."/>
            <person name="Clawson M."/>
            <person name="Bono J."/>
            <person name="Loy J.D."/>
        </authorList>
    </citation>
    <scope>NUCLEOTIDE SEQUENCE [LARGE SCALE GENOMIC DNA]</scope>
    <source>
        <strain evidence="1 2">22581</strain>
    </source>
</reference>
<dbReference type="AlphaFoldDB" id="A0AAC8T803"/>
<dbReference type="RefSeq" id="WP_046699280.1">
    <property type="nucleotide sequence ID" value="NZ_CP011376.1"/>
</dbReference>
<protein>
    <submittedName>
        <fullName evidence="1">Uncharacterized protein</fullName>
    </submittedName>
</protein>
<dbReference type="Proteomes" id="UP000077465">
    <property type="component" value="Chromosome"/>
</dbReference>
<organism evidence="1 2">
    <name type="scientific">Moraxella bovoculi</name>
    <dbReference type="NCBI Taxonomy" id="386891"/>
    <lineage>
        <taxon>Bacteria</taxon>
        <taxon>Pseudomonadati</taxon>
        <taxon>Pseudomonadota</taxon>
        <taxon>Gammaproteobacteria</taxon>
        <taxon>Moraxellales</taxon>
        <taxon>Moraxellaceae</taxon>
        <taxon>Moraxella</taxon>
    </lineage>
</organism>
<proteinExistence type="predicted"/>
<evidence type="ECO:0000313" key="2">
    <source>
        <dbReference type="Proteomes" id="UP000077465"/>
    </source>
</evidence>